<dbReference type="EMBL" id="JXRA01000039">
    <property type="protein sequence ID" value="KIO77321.1"/>
    <property type="molecule type" value="Genomic_DNA"/>
</dbReference>
<reference evidence="2 3" key="1">
    <citation type="submission" date="2015-01" db="EMBL/GenBank/DDBJ databases">
        <title>Draft genome sequence of Pedobacter sp. NL19 isolated from sludge of an effluent treatment pond in an abandoned uranium mine.</title>
        <authorList>
            <person name="Santos T."/>
            <person name="Caetano T."/>
            <person name="Covas C."/>
            <person name="Cruz A."/>
            <person name="Mendo S."/>
        </authorList>
    </citation>
    <scope>NUCLEOTIDE SEQUENCE [LARGE SCALE GENOMIC DNA]</scope>
    <source>
        <strain evidence="2 3">NL19</strain>
    </source>
</reference>
<dbReference type="PROSITE" id="PS51257">
    <property type="entry name" value="PROKAR_LIPOPROTEIN"/>
    <property type="match status" value="1"/>
</dbReference>
<keyword evidence="3" id="KW-1185">Reference proteome</keyword>
<comment type="caution">
    <text evidence="2">The sequence shown here is derived from an EMBL/GenBank/DDBJ whole genome shotgun (WGS) entry which is preliminary data.</text>
</comment>
<gene>
    <name evidence="2" type="ORF">TH53_09945</name>
</gene>
<feature type="transmembrane region" description="Helical" evidence="1">
    <location>
        <begin position="12"/>
        <end position="33"/>
    </location>
</feature>
<keyword evidence="1" id="KW-1133">Transmembrane helix</keyword>
<evidence type="ECO:0000256" key="1">
    <source>
        <dbReference type="SAM" id="Phobius"/>
    </source>
</evidence>
<dbReference type="AlphaFoldDB" id="A0A0D0GSB6"/>
<evidence type="ECO:0000313" key="2">
    <source>
        <dbReference type="EMBL" id="KIO77321.1"/>
    </source>
</evidence>
<organism evidence="2 3">
    <name type="scientific">Pedobacter lusitanus</name>
    <dbReference type="NCBI Taxonomy" id="1503925"/>
    <lineage>
        <taxon>Bacteria</taxon>
        <taxon>Pseudomonadati</taxon>
        <taxon>Bacteroidota</taxon>
        <taxon>Sphingobacteriia</taxon>
        <taxon>Sphingobacteriales</taxon>
        <taxon>Sphingobacteriaceae</taxon>
        <taxon>Pedobacter</taxon>
    </lineage>
</organism>
<dbReference type="Proteomes" id="UP000032049">
    <property type="component" value="Unassembled WGS sequence"/>
</dbReference>
<feature type="transmembrane region" description="Helical" evidence="1">
    <location>
        <begin position="78"/>
        <end position="99"/>
    </location>
</feature>
<accession>A0A0D0GSB6</accession>
<sequence length="100" mass="11084">MEEKKIQKNLILKLTPLNIVTSGCLVLALLMFFGPDKELPVQKGVNGMLIGLCVLTAIIAFISDLIFRKFIPLLSKLWIVECALIVFTVVLMIILKVTLG</sequence>
<proteinExistence type="predicted"/>
<name>A0A0D0GSB6_9SPHI</name>
<evidence type="ECO:0000313" key="3">
    <source>
        <dbReference type="Proteomes" id="UP000032049"/>
    </source>
</evidence>
<dbReference type="STRING" id="1503925.TH53_09945"/>
<keyword evidence="1" id="KW-0812">Transmembrane</keyword>
<protein>
    <submittedName>
        <fullName evidence="2">Uncharacterized protein</fullName>
    </submittedName>
</protein>
<feature type="transmembrane region" description="Helical" evidence="1">
    <location>
        <begin position="45"/>
        <end position="66"/>
    </location>
</feature>
<dbReference type="OrthoDB" id="769853at2"/>
<keyword evidence="1" id="KW-0472">Membrane</keyword>